<keyword evidence="4" id="KW-1185">Reference proteome</keyword>
<organism evidence="3 4">
    <name type="scientific">Halarchaeum grantii</name>
    <dbReference type="NCBI Taxonomy" id="1193105"/>
    <lineage>
        <taxon>Archaea</taxon>
        <taxon>Methanobacteriati</taxon>
        <taxon>Methanobacteriota</taxon>
        <taxon>Stenosarchaea group</taxon>
        <taxon>Halobacteria</taxon>
        <taxon>Halobacteriales</taxon>
        <taxon>Halobacteriaceae</taxon>
    </lineage>
</organism>
<dbReference type="RefSeq" id="WP_188881150.1">
    <property type="nucleotide sequence ID" value="NZ_BMPF01000002.1"/>
</dbReference>
<keyword evidence="1" id="KW-1133">Transmembrane helix</keyword>
<dbReference type="OrthoDB" id="69825at2235"/>
<dbReference type="Pfam" id="PF26478">
    <property type="entry name" value="DUF8151"/>
    <property type="match status" value="1"/>
</dbReference>
<dbReference type="Proteomes" id="UP000628840">
    <property type="component" value="Unassembled WGS sequence"/>
</dbReference>
<evidence type="ECO:0000259" key="2">
    <source>
        <dbReference type="Pfam" id="PF26478"/>
    </source>
</evidence>
<dbReference type="AlphaFoldDB" id="A0A830F8U9"/>
<reference evidence="3 4" key="1">
    <citation type="journal article" date="2019" name="Int. J. Syst. Evol. Microbiol.">
        <title>The Global Catalogue of Microorganisms (GCM) 10K type strain sequencing project: providing services to taxonomists for standard genome sequencing and annotation.</title>
        <authorList>
            <consortium name="The Broad Institute Genomics Platform"/>
            <consortium name="The Broad Institute Genome Sequencing Center for Infectious Disease"/>
            <person name="Wu L."/>
            <person name="Ma J."/>
        </authorList>
    </citation>
    <scope>NUCLEOTIDE SEQUENCE [LARGE SCALE GENOMIC DNA]</scope>
    <source>
        <strain evidence="3 4">JCM 19585</strain>
    </source>
</reference>
<keyword evidence="1" id="KW-0812">Transmembrane</keyword>
<feature type="transmembrane region" description="Helical" evidence="1">
    <location>
        <begin position="47"/>
        <end position="66"/>
    </location>
</feature>
<accession>A0A830F8U9</accession>
<gene>
    <name evidence="3" type="ORF">GCM10009037_13530</name>
</gene>
<dbReference type="EMBL" id="BMPF01000002">
    <property type="protein sequence ID" value="GGL31088.1"/>
    <property type="molecule type" value="Genomic_DNA"/>
</dbReference>
<protein>
    <recommendedName>
        <fullName evidence="2">DUF8151 domain-containing protein</fullName>
    </recommendedName>
</protein>
<comment type="caution">
    <text evidence="3">The sequence shown here is derived from an EMBL/GenBank/DDBJ whole genome shotgun (WGS) entry which is preliminary data.</text>
</comment>
<feature type="domain" description="DUF8151" evidence="2">
    <location>
        <begin position="1"/>
        <end position="77"/>
    </location>
</feature>
<evidence type="ECO:0000256" key="1">
    <source>
        <dbReference type="SAM" id="Phobius"/>
    </source>
</evidence>
<keyword evidence="1" id="KW-0472">Membrane</keyword>
<dbReference type="InterPro" id="IPR058464">
    <property type="entry name" value="DUF8151"/>
</dbReference>
<feature type="transmembrane region" description="Helical" evidence="1">
    <location>
        <begin position="12"/>
        <end position="32"/>
    </location>
</feature>
<evidence type="ECO:0000313" key="4">
    <source>
        <dbReference type="Proteomes" id="UP000628840"/>
    </source>
</evidence>
<evidence type="ECO:0000313" key="3">
    <source>
        <dbReference type="EMBL" id="GGL31088.1"/>
    </source>
</evidence>
<name>A0A830F8U9_9EURY</name>
<sequence length="78" mass="8208">MVTPLLESLPELLEVAVFGIGSLLLSVGGLALERFALVAAESGRLPIGVWATVLGLVAITVAYLVARDRVRPRVAALR</sequence>
<proteinExistence type="predicted"/>